<comment type="caution">
    <text evidence="2">The sequence shown here is derived from an EMBL/GenBank/DDBJ whole genome shotgun (WGS) entry which is preliminary data.</text>
</comment>
<sequence>MKKLITSLFIFCFIATGIVSNAEAGELFKTPIIKQTDQWKIEIQKGKETKKTNQNVYESYNVVITNIGKDLDKVEFNTYRNEPNAETKYGLSINDHQYEKFKQGQVFEFSNFPISVKSNELQFEISWHGKPNGKEVQGRKFKETFTFTPTK</sequence>
<name>A0A9W4KTY6_9BACI</name>
<gene>
    <name evidence="2" type="ORF">SRABI133_01574</name>
</gene>
<feature type="signal peptide" evidence="1">
    <location>
        <begin position="1"/>
        <end position="24"/>
    </location>
</feature>
<evidence type="ECO:0000256" key="1">
    <source>
        <dbReference type="SAM" id="SignalP"/>
    </source>
</evidence>
<evidence type="ECO:0008006" key="4">
    <source>
        <dbReference type="Google" id="ProtNLM"/>
    </source>
</evidence>
<keyword evidence="1" id="KW-0732">Signal</keyword>
<organism evidence="2 3">
    <name type="scientific">Peribacillus simplex</name>
    <dbReference type="NCBI Taxonomy" id="1478"/>
    <lineage>
        <taxon>Bacteria</taxon>
        <taxon>Bacillati</taxon>
        <taxon>Bacillota</taxon>
        <taxon>Bacilli</taxon>
        <taxon>Bacillales</taxon>
        <taxon>Bacillaceae</taxon>
        <taxon>Peribacillus</taxon>
    </lineage>
</organism>
<evidence type="ECO:0000313" key="2">
    <source>
        <dbReference type="EMBL" id="CAH0187165.1"/>
    </source>
</evidence>
<dbReference type="AlphaFoldDB" id="A0A9W4KTY6"/>
<feature type="chain" id="PRO_5040733877" description="DUF4352 domain-containing protein" evidence="1">
    <location>
        <begin position="25"/>
        <end position="151"/>
    </location>
</feature>
<dbReference type="EMBL" id="CAKKMG010000014">
    <property type="protein sequence ID" value="CAH0187165.1"/>
    <property type="molecule type" value="Genomic_DNA"/>
</dbReference>
<dbReference type="RefSeq" id="WP_230301451.1">
    <property type="nucleotide sequence ID" value="NZ_CAKKMG010000014.1"/>
</dbReference>
<protein>
    <recommendedName>
        <fullName evidence="4">DUF4352 domain-containing protein</fullName>
    </recommendedName>
</protein>
<accession>A0A9W4KTY6</accession>
<dbReference type="Proteomes" id="UP000789326">
    <property type="component" value="Unassembled WGS sequence"/>
</dbReference>
<proteinExistence type="predicted"/>
<evidence type="ECO:0000313" key="3">
    <source>
        <dbReference type="Proteomes" id="UP000789326"/>
    </source>
</evidence>
<reference evidence="2" key="1">
    <citation type="submission" date="2021-11" db="EMBL/GenBank/DDBJ databases">
        <authorList>
            <person name="Bulgarelli D."/>
        </authorList>
    </citation>
    <scope>NUCLEOTIDE SEQUENCE</scope>
    <source>
        <strain evidence="2">Bi133</strain>
    </source>
</reference>